<dbReference type="RefSeq" id="WP_244823901.1">
    <property type="nucleotide sequence ID" value="NZ_CP112998.1"/>
</dbReference>
<keyword evidence="1" id="KW-0808">Transferase</keyword>
<proteinExistence type="predicted"/>
<protein>
    <submittedName>
        <fullName evidence="1">Nucleotidyl transferase AbiEii/AbiGii toxin family protein</fullName>
    </submittedName>
</protein>
<name>A0A9E8NAG3_9BACT</name>
<dbReference type="GO" id="GO:0016740">
    <property type="term" value="F:transferase activity"/>
    <property type="evidence" value="ECO:0007669"/>
    <property type="project" value="UniProtKB-KW"/>
</dbReference>
<gene>
    <name evidence="1" type="ORF">ON006_03390</name>
</gene>
<dbReference type="EMBL" id="CP112998">
    <property type="protein sequence ID" value="WAC13009.1"/>
    <property type="molecule type" value="Genomic_DNA"/>
</dbReference>
<evidence type="ECO:0000313" key="2">
    <source>
        <dbReference type="Proteomes" id="UP001164653"/>
    </source>
</evidence>
<reference evidence="1" key="1">
    <citation type="submission" date="2022-11" db="EMBL/GenBank/DDBJ databases">
        <title>Dyadobacter pollutisoli sp. nov., isolated from plastic dumped soil.</title>
        <authorList>
            <person name="Kim J.M."/>
            <person name="Kim K.R."/>
            <person name="Lee J.K."/>
            <person name="Hao L."/>
            <person name="Jeon C.O."/>
        </authorList>
    </citation>
    <scope>NUCLEOTIDE SEQUENCE</scope>
    <source>
        <strain evidence="1">U1</strain>
    </source>
</reference>
<dbReference type="Proteomes" id="UP001164653">
    <property type="component" value="Chromosome"/>
</dbReference>
<organism evidence="1 2">
    <name type="scientific">Dyadobacter pollutisoli</name>
    <dbReference type="NCBI Taxonomy" id="2910158"/>
    <lineage>
        <taxon>Bacteria</taxon>
        <taxon>Pseudomonadati</taxon>
        <taxon>Bacteroidota</taxon>
        <taxon>Cytophagia</taxon>
        <taxon>Cytophagales</taxon>
        <taxon>Spirosomataceae</taxon>
        <taxon>Dyadobacter</taxon>
    </lineage>
</organism>
<keyword evidence="2" id="KW-1185">Reference proteome</keyword>
<dbReference type="KEGG" id="dpf:ON006_03390"/>
<accession>A0A9E8NAG3</accession>
<dbReference type="Gene3D" id="3.30.460.40">
    <property type="match status" value="1"/>
</dbReference>
<dbReference type="AlphaFoldDB" id="A0A9E8NAG3"/>
<sequence length="215" mass="24704">MGELASDFFFIGGATVSLYTDRVSSELRPTDDIDILIELTKYGEFAKMEEKLRSKGFTNDIDSRVICRYKIQGITVDVMPTSANILGFTNKWYEEGTKNGTSVKVDESIEIRIFAPVYFLASKFEAFKNRGRNDGRQSSDFEDIVYILNNRSLIWEEIKTADYSVKDYLINELDVLFKNKYLDEWIGCHLEYAEQRRIGFIVGSMKELAGLSNDK</sequence>
<evidence type="ECO:0000313" key="1">
    <source>
        <dbReference type="EMBL" id="WAC13009.1"/>
    </source>
</evidence>